<evidence type="ECO:0000313" key="2">
    <source>
        <dbReference type="Proteomes" id="UP001500353"/>
    </source>
</evidence>
<organism evidence="1 2">
    <name type="scientific">Chryseobacterium ginsengisoli</name>
    <dbReference type="NCBI Taxonomy" id="363853"/>
    <lineage>
        <taxon>Bacteria</taxon>
        <taxon>Pseudomonadati</taxon>
        <taxon>Bacteroidota</taxon>
        <taxon>Flavobacteriia</taxon>
        <taxon>Flavobacteriales</taxon>
        <taxon>Weeksellaceae</taxon>
        <taxon>Chryseobacterium group</taxon>
        <taxon>Chryseobacterium</taxon>
    </lineage>
</organism>
<dbReference type="Proteomes" id="UP001500353">
    <property type="component" value="Unassembled WGS sequence"/>
</dbReference>
<evidence type="ECO:0008006" key="3">
    <source>
        <dbReference type="Google" id="ProtNLM"/>
    </source>
</evidence>
<gene>
    <name evidence="1" type="ORF">GCM10023210_13880</name>
</gene>
<evidence type="ECO:0000313" key="1">
    <source>
        <dbReference type="EMBL" id="GAA5089275.1"/>
    </source>
</evidence>
<keyword evidence="2" id="KW-1185">Reference proteome</keyword>
<sequence>MRTFSCCKNNDVKTMEKMQQLEALKAAPKFVQEVFYIGVADKQNERVQSQLLDESIDRFTERVTNNFSDKQYRDLMKNDLDRFNDYNLDTEDREYICGFYEKIMDAIELESSDGVLNNWLYDF</sequence>
<accession>A0ABP9M4X1</accession>
<dbReference type="Gene3D" id="1.20.1480.40">
    <property type="entry name" value="Uncharacterised protein PF16133, DUF4844"/>
    <property type="match status" value="1"/>
</dbReference>
<reference evidence="2" key="1">
    <citation type="journal article" date="2019" name="Int. J. Syst. Evol. Microbiol.">
        <title>The Global Catalogue of Microorganisms (GCM) 10K type strain sequencing project: providing services to taxonomists for standard genome sequencing and annotation.</title>
        <authorList>
            <consortium name="The Broad Institute Genomics Platform"/>
            <consortium name="The Broad Institute Genome Sequencing Center for Infectious Disease"/>
            <person name="Wu L."/>
            <person name="Ma J."/>
        </authorList>
    </citation>
    <scope>NUCLEOTIDE SEQUENCE [LARGE SCALE GENOMIC DNA]</scope>
    <source>
        <strain evidence="2">JCM 18019</strain>
    </source>
</reference>
<proteinExistence type="predicted"/>
<dbReference type="Pfam" id="PF16133">
    <property type="entry name" value="DUF4844"/>
    <property type="match status" value="1"/>
</dbReference>
<comment type="caution">
    <text evidence="1">The sequence shown here is derived from an EMBL/GenBank/DDBJ whole genome shotgun (WGS) entry which is preliminary data.</text>
</comment>
<dbReference type="EMBL" id="BAABHX010000002">
    <property type="protein sequence ID" value="GAA5089275.1"/>
    <property type="molecule type" value="Genomic_DNA"/>
</dbReference>
<protein>
    <recommendedName>
        <fullName evidence="3">DUF4844 domain-containing protein</fullName>
    </recommendedName>
</protein>
<dbReference type="InterPro" id="IPR032301">
    <property type="entry name" value="DUF4844"/>
</dbReference>
<name>A0ABP9M4X1_9FLAO</name>
<dbReference type="InterPro" id="IPR038360">
    <property type="entry name" value="DUF4844_sf"/>
</dbReference>